<keyword evidence="2" id="KW-1185">Reference proteome</keyword>
<proteinExistence type="predicted"/>
<reference evidence="1 2" key="1">
    <citation type="submission" date="2012-06" db="EMBL/GenBank/DDBJ databases">
        <title>Finished plasmid 1 of genome of Chroococcidiopsis thermalis PCC 7203.</title>
        <authorList>
            <consortium name="US DOE Joint Genome Institute"/>
            <person name="Gugger M."/>
            <person name="Coursin T."/>
            <person name="Rippka R."/>
            <person name="Tandeau De Marsac N."/>
            <person name="Huntemann M."/>
            <person name="Wei C.-L."/>
            <person name="Han J."/>
            <person name="Detter J.C."/>
            <person name="Han C."/>
            <person name="Tapia R."/>
            <person name="Davenport K."/>
            <person name="Daligault H."/>
            <person name="Erkkila T."/>
            <person name="Gu W."/>
            <person name="Munk A.C.C."/>
            <person name="Teshima H."/>
            <person name="Xu Y."/>
            <person name="Chain P."/>
            <person name="Chen A."/>
            <person name="Krypides N."/>
            <person name="Mavromatis K."/>
            <person name="Markowitz V."/>
            <person name="Szeto E."/>
            <person name="Ivanova N."/>
            <person name="Mikhailova N."/>
            <person name="Ovchinnikova G."/>
            <person name="Pagani I."/>
            <person name="Pati A."/>
            <person name="Goodwin L."/>
            <person name="Peters L."/>
            <person name="Pitluck S."/>
            <person name="Woyke T."/>
            <person name="Kerfeld C."/>
        </authorList>
    </citation>
    <scope>NUCLEOTIDE SEQUENCE [LARGE SCALE GENOMIC DNA]</scope>
    <source>
        <strain evidence="1 2">PCC 7203</strain>
        <plasmid evidence="1 2">pCHRO.01</plasmid>
    </source>
</reference>
<dbReference type="InterPro" id="IPR026349">
    <property type="entry name" value="CHP04255"/>
</dbReference>
<dbReference type="EMBL" id="CP003598">
    <property type="protein sequence ID" value="AFY91112.1"/>
    <property type="molecule type" value="Genomic_DNA"/>
</dbReference>
<geneLocation type="plasmid" evidence="1 2">
    <name>pCHRO.01</name>
</geneLocation>
<organism evidence="1 2">
    <name type="scientific">Chroococcidiopsis thermalis (strain PCC 7203)</name>
    <dbReference type="NCBI Taxonomy" id="251229"/>
    <lineage>
        <taxon>Bacteria</taxon>
        <taxon>Bacillati</taxon>
        <taxon>Cyanobacteriota</taxon>
        <taxon>Cyanophyceae</taxon>
        <taxon>Chroococcidiopsidales</taxon>
        <taxon>Chroococcidiopsidaceae</taxon>
        <taxon>Chroococcidiopsis</taxon>
    </lineage>
</organism>
<dbReference type="RefSeq" id="WP_015163049.1">
    <property type="nucleotide sequence ID" value="NC_019699.1"/>
</dbReference>
<name>K9U7M8_CHRTP</name>
<gene>
    <name evidence="1" type="ORF">Chro_5771</name>
</gene>
<dbReference type="KEGG" id="cthe:Chro_5771"/>
<keyword evidence="1" id="KW-0614">Plasmid</keyword>
<evidence type="ECO:0000313" key="1">
    <source>
        <dbReference type="EMBL" id="AFY91112.1"/>
    </source>
</evidence>
<dbReference type="Proteomes" id="UP000010384">
    <property type="component" value="Plasmid pCHRO.01"/>
</dbReference>
<evidence type="ECO:0008006" key="3">
    <source>
        <dbReference type="Google" id="ProtNLM"/>
    </source>
</evidence>
<dbReference type="InParanoid" id="K9U7M8"/>
<dbReference type="OrthoDB" id="7107919at2"/>
<dbReference type="NCBIfam" id="TIGR04255">
    <property type="entry name" value="sporadTIGR04255"/>
    <property type="match status" value="1"/>
</dbReference>
<protein>
    <recommendedName>
        <fullName evidence="3">TIGR04255 family protein</fullName>
    </recommendedName>
</protein>
<sequence>MVSYNPLTAQPPEEVPLEEAPLIRVIAQVRFPPILSVEQKAFVASFQEAIREQYPILQPEQTQGLVLSSQGLMPTTPQITWRFIDTEGNWRVSLAPDFMALETTAYTSRSDFLLRLQNLLSAFGEHIKPKTIERFGIRYINRLTNLAVEDVSKLLRPEITGIVTAEFGENIRQTINESLFDIPGGEDRMIARWGLMPAGATFDPDAIEPITQSSWILDLDMSLSKKRDFSVGLLIGEAQRFTERIYTFFRWAVTDDFLQYFGGKL</sequence>
<dbReference type="AlphaFoldDB" id="K9U7M8"/>
<accession>K9U7M8</accession>
<dbReference type="HOGENOM" id="CLU_1048451_0_0_3"/>
<evidence type="ECO:0000313" key="2">
    <source>
        <dbReference type="Proteomes" id="UP000010384"/>
    </source>
</evidence>